<name>F7W7V3_SORMK</name>
<sequence>MRPEDEGEVQKGNTLTEQQEALVQKLEETKIVGTPLSFYRELHLRTFRDYEEKPR</sequence>
<organism evidence="1 2">
    <name type="scientific">Sordaria macrospora (strain ATCC MYA-333 / DSM 997 / K(L3346) / K-hell)</name>
    <dbReference type="NCBI Taxonomy" id="771870"/>
    <lineage>
        <taxon>Eukaryota</taxon>
        <taxon>Fungi</taxon>
        <taxon>Dikarya</taxon>
        <taxon>Ascomycota</taxon>
        <taxon>Pezizomycotina</taxon>
        <taxon>Sordariomycetes</taxon>
        <taxon>Sordariomycetidae</taxon>
        <taxon>Sordariales</taxon>
        <taxon>Sordariaceae</taxon>
        <taxon>Sordaria</taxon>
    </lineage>
</organism>
<evidence type="ECO:0000313" key="2">
    <source>
        <dbReference type="Proteomes" id="UP000001881"/>
    </source>
</evidence>
<dbReference type="Proteomes" id="UP000001881">
    <property type="component" value="Unassembled WGS sequence"/>
</dbReference>
<protein>
    <submittedName>
        <fullName evidence="1">WGS project CABT00000000 data, contig 2.41</fullName>
    </submittedName>
</protein>
<dbReference type="VEuPathDB" id="FungiDB:SMAC_12783"/>
<comment type="caution">
    <text evidence="1">The sequence shown here is derived from an EMBL/GenBank/DDBJ whole genome shotgun (WGS) entry which is preliminary data.</text>
</comment>
<keyword evidence="2" id="KW-1185">Reference proteome</keyword>
<dbReference type="HOGENOM" id="CLU_3033891_0_0_1"/>
<evidence type="ECO:0000313" key="1">
    <source>
        <dbReference type="EMBL" id="CCC13596.1"/>
    </source>
</evidence>
<reference evidence="1 2" key="1">
    <citation type="journal article" date="2010" name="PLoS Genet.">
        <title>De novo assembly of a 40 Mb eukaryotic genome from short sequence reads: Sordaria macrospora, a model organism for fungal morphogenesis.</title>
        <authorList>
            <person name="Nowrousian M."/>
            <person name="Stajich J."/>
            <person name="Chu M."/>
            <person name="Engh I."/>
            <person name="Espagne E."/>
            <person name="Halliday K."/>
            <person name="Kamerewerd J."/>
            <person name="Kempken F."/>
            <person name="Knab B."/>
            <person name="Kuo H.C."/>
            <person name="Osiewacz H.D."/>
            <person name="Poeggeler S."/>
            <person name="Read N."/>
            <person name="Seiler S."/>
            <person name="Smith K."/>
            <person name="Zickler D."/>
            <person name="Kueck U."/>
            <person name="Freitag M."/>
        </authorList>
    </citation>
    <scope>NUCLEOTIDE SEQUENCE [LARGE SCALE GENOMIC DNA]</scope>
    <source>
        <strain evidence="2">ATCC MYA-333 / DSM 997 / K(L3346) / K-hell</strain>
        <tissue evidence="1">Mycelium</tissue>
    </source>
</reference>
<dbReference type="EMBL" id="CABT02000041">
    <property type="protein sequence ID" value="CCC13596.1"/>
    <property type="molecule type" value="Genomic_DNA"/>
</dbReference>
<accession>F7W7V3</accession>
<dbReference type="AlphaFoldDB" id="F7W7V3"/>
<gene>
    <name evidence="1" type="ORF">SMAC_12783</name>
</gene>
<dbReference type="InParanoid" id="F7W7V3"/>
<proteinExistence type="predicted"/>